<comment type="caution">
    <text evidence="2">The sequence shown here is derived from an EMBL/GenBank/DDBJ whole genome shotgun (WGS) entry which is preliminary data.</text>
</comment>
<proteinExistence type="predicted"/>
<gene>
    <name evidence="2" type="ORF">GJR97_09975</name>
</gene>
<evidence type="ECO:0000313" key="2">
    <source>
        <dbReference type="EMBL" id="MRX44053.1"/>
    </source>
</evidence>
<organism evidence="2 3">
    <name type="scientific">Agromyces kandeliae</name>
    <dbReference type="NCBI Taxonomy" id="2666141"/>
    <lineage>
        <taxon>Bacteria</taxon>
        <taxon>Bacillati</taxon>
        <taxon>Actinomycetota</taxon>
        <taxon>Actinomycetes</taxon>
        <taxon>Micrococcales</taxon>
        <taxon>Microbacteriaceae</taxon>
        <taxon>Agromyces</taxon>
    </lineage>
</organism>
<sequence length="82" mass="8409">MSTYRRVGTMPDGASIHVARNADATQVCLHADVPEVGGTSTCTDGAAFPADGMYVEGGFESGSSHVEWSASGEVSFPTTPAD</sequence>
<accession>A0A6L5R200</accession>
<dbReference type="RefSeq" id="WP_154346351.1">
    <property type="nucleotide sequence ID" value="NZ_WKJD01000015.1"/>
</dbReference>
<feature type="region of interest" description="Disordered" evidence="1">
    <location>
        <begin position="61"/>
        <end position="82"/>
    </location>
</feature>
<evidence type="ECO:0000313" key="3">
    <source>
        <dbReference type="Proteomes" id="UP000476511"/>
    </source>
</evidence>
<dbReference type="Proteomes" id="UP000476511">
    <property type="component" value="Unassembled WGS sequence"/>
</dbReference>
<name>A0A6L5R200_9MICO</name>
<dbReference type="AlphaFoldDB" id="A0A6L5R200"/>
<keyword evidence="3" id="KW-1185">Reference proteome</keyword>
<dbReference type="EMBL" id="WKJD01000015">
    <property type="protein sequence ID" value="MRX44053.1"/>
    <property type="molecule type" value="Genomic_DNA"/>
</dbReference>
<reference evidence="2 3" key="1">
    <citation type="submission" date="2019-11" db="EMBL/GenBank/DDBJ databases">
        <title>Agromyces kandeliae sp. nov., isolated from mangrove soil.</title>
        <authorList>
            <person name="Wang R."/>
        </authorList>
    </citation>
    <scope>NUCLEOTIDE SEQUENCE [LARGE SCALE GENOMIC DNA]</scope>
    <source>
        <strain evidence="2 3">Q22</strain>
    </source>
</reference>
<evidence type="ECO:0000256" key="1">
    <source>
        <dbReference type="SAM" id="MobiDB-lite"/>
    </source>
</evidence>
<protein>
    <submittedName>
        <fullName evidence="2">Uncharacterized protein</fullName>
    </submittedName>
</protein>